<dbReference type="InterPro" id="IPR036280">
    <property type="entry name" value="Multihaem_cyt_sf"/>
</dbReference>
<dbReference type="EMBL" id="MLJW01000031">
    <property type="protein sequence ID" value="OIR08489.1"/>
    <property type="molecule type" value="Genomic_DNA"/>
</dbReference>
<name>A0A1J5SJ68_9ZZZZ</name>
<dbReference type="SUPFAM" id="SSF48695">
    <property type="entry name" value="Multiheme cytochromes"/>
    <property type="match status" value="1"/>
</dbReference>
<dbReference type="AlphaFoldDB" id="A0A1J5SJ68"/>
<reference evidence="1" key="1">
    <citation type="submission" date="2016-10" db="EMBL/GenBank/DDBJ databases">
        <title>Sequence of Gallionella enrichment culture.</title>
        <authorList>
            <person name="Poehlein A."/>
            <person name="Muehling M."/>
            <person name="Daniel R."/>
        </authorList>
    </citation>
    <scope>NUCLEOTIDE SEQUENCE</scope>
</reference>
<sequence>MKCFLRSLTLLVGLFFYASSHAADALPTLTTPDDVGPVIEQPIEFPHFRHAGDAKDGGMQINCMYCHTYARRSMVAGIPPIQKCIGCHQSIESVRDKPRIQKLFEYWDAKKAIPWKKVHDLPDFVRFNHERHIQRFYFQQDRPYQEVCGYCHGNVKAMTVAQRQKPITMGWCASCHQKDHLVSANSSKTGHGPNDCFTCHK</sequence>
<organism evidence="1">
    <name type="scientific">mine drainage metagenome</name>
    <dbReference type="NCBI Taxonomy" id="410659"/>
    <lineage>
        <taxon>unclassified sequences</taxon>
        <taxon>metagenomes</taxon>
        <taxon>ecological metagenomes</taxon>
    </lineage>
</organism>
<comment type="caution">
    <text evidence="1">The sequence shown here is derived from an EMBL/GenBank/DDBJ whole genome shotgun (WGS) entry which is preliminary data.</text>
</comment>
<dbReference type="Gene3D" id="3.90.10.10">
    <property type="entry name" value="Cytochrome C3"/>
    <property type="match status" value="2"/>
</dbReference>
<gene>
    <name evidence="1" type="ORF">GALL_92830</name>
</gene>
<accession>A0A1J5SJ68</accession>
<evidence type="ECO:0000313" key="1">
    <source>
        <dbReference type="EMBL" id="OIR08489.1"/>
    </source>
</evidence>
<protein>
    <submittedName>
        <fullName evidence="1">Uncharacterized protein</fullName>
    </submittedName>
</protein>
<proteinExistence type="predicted"/>
<dbReference type="CDD" id="cd08168">
    <property type="entry name" value="Cytochrom_C3"/>
    <property type="match status" value="1"/>
</dbReference>